<reference evidence="4 5" key="1">
    <citation type="submission" date="2020-07" db="EMBL/GenBank/DDBJ databases">
        <title>Sequencing the genomes of 1000 actinobacteria strains.</title>
        <authorList>
            <person name="Klenk H.-P."/>
        </authorList>
    </citation>
    <scope>NUCLEOTIDE SEQUENCE [LARGE SCALE GENOMIC DNA]</scope>
    <source>
        <strain evidence="4 5">DSM 104001</strain>
    </source>
</reference>
<dbReference type="InterPro" id="IPR020806">
    <property type="entry name" value="PKS_PP-bd"/>
</dbReference>
<comment type="caution">
    <text evidence="4">The sequence shown here is derived from an EMBL/GenBank/DDBJ whole genome shotgun (WGS) entry which is preliminary data.</text>
</comment>
<dbReference type="AlphaFoldDB" id="A0A853CEW0"/>
<evidence type="ECO:0000256" key="1">
    <source>
        <dbReference type="ARBA" id="ARBA00022450"/>
    </source>
</evidence>
<dbReference type="InterPro" id="IPR009081">
    <property type="entry name" value="PP-bd_ACP"/>
</dbReference>
<organism evidence="4 5">
    <name type="scientific">Petropleomorpha daqingensis</name>
    <dbReference type="NCBI Taxonomy" id="2026353"/>
    <lineage>
        <taxon>Bacteria</taxon>
        <taxon>Bacillati</taxon>
        <taxon>Actinomycetota</taxon>
        <taxon>Actinomycetes</taxon>
        <taxon>Geodermatophilales</taxon>
        <taxon>Geodermatophilaceae</taxon>
        <taxon>Petropleomorpha</taxon>
    </lineage>
</organism>
<accession>A0A853CEW0</accession>
<evidence type="ECO:0000256" key="2">
    <source>
        <dbReference type="ARBA" id="ARBA00022553"/>
    </source>
</evidence>
<dbReference type="SUPFAM" id="SSF47336">
    <property type="entry name" value="ACP-like"/>
    <property type="match status" value="1"/>
</dbReference>
<protein>
    <submittedName>
        <fullName evidence="4">Acyl carrier protein</fullName>
    </submittedName>
</protein>
<dbReference type="GO" id="GO:0031177">
    <property type="term" value="F:phosphopantetheine binding"/>
    <property type="evidence" value="ECO:0007669"/>
    <property type="project" value="InterPro"/>
</dbReference>
<keyword evidence="5" id="KW-1185">Reference proteome</keyword>
<feature type="domain" description="Carrier" evidence="3">
    <location>
        <begin position="1"/>
        <end position="78"/>
    </location>
</feature>
<dbReference type="Pfam" id="PF00550">
    <property type="entry name" value="PP-binding"/>
    <property type="match status" value="1"/>
</dbReference>
<keyword evidence="2" id="KW-0597">Phosphoprotein</keyword>
<name>A0A853CEW0_9ACTN</name>
<evidence type="ECO:0000259" key="3">
    <source>
        <dbReference type="PROSITE" id="PS50075"/>
    </source>
</evidence>
<dbReference type="PROSITE" id="PS00012">
    <property type="entry name" value="PHOSPHOPANTETHEINE"/>
    <property type="match status" value="1"/>
</dbReference>
<dbReference type="EMBL" id="JACBZT010000001">
    <property type="protein sequence ID" value="NYJ05112.1"/>
    <property type="molecule type" value="Genomic_DNA"/>
</dbReference>
<dbReference type="Gene3D" id="1.10.1200.10">
    <property type="entry name" value="ACP-like"/>
    <property type="match status" value="1"/>
</dbReference>
<evidence type="ECO:0000313" key="5">
    <source>
        <dbReference type="Proteomes" id="UP000541969"/>
    </source>
</evidence>
<dbReference type="RefSeq" id="WP_179715742.1">
    <property type="nucleotide sequence ID" value="NZ_JACBZT010000001.1"/>
</dbReference>
<evidence type="ECO:0000313" key="4">
    <source>
        <dbReference type="EMBL" id="NYJ05112.1"/>
    </source>
</evidence>
<dbReference type="Proteomes" id="UP000541969">
    <property type="component" value="Unassembled WGS sequence"/>
</dbReference>
<sequence>MDVAAELRTSISRICDVPAESITDEATLDSLGFDSLAAAEVLTDLEIRLGRELPVDGLRRLTVSRTVGDVVALLQDELARSPG</sequence>
<proteinExistence type="predicted"/>
<keyword evidence="1" id="KW-0596">Phosphopantetheine</keyword>
<dbReference type="InterPro" id="IPR036736">
    <property type="entry name" value="ACP-like_sf"/>
</dbReference>
<dbReference type="InterPro" id="IPR006162">
    <property type="entry name" value="Ppantetheine_attach_site"/>
</dbReference>
<dbReference type="PROSITE" id="PS50075">
    <property type="entry name" value="CARRIER"/>
    <property type="match status" value="1"/>
</dbReference>
<gene>
    <name evidence="4" type="ORF">GGQ55_001390</name>
</gene>
<dbReference type="SMART" id="SM00823">
    <property type="entry name" value="PKS_PP"/>
    <property type="match status" value="1"/>
</dbReference>